<proteinExistence type="predicted"/>
<evidence type="ECO:0000313" key="2">
    <source>
        <dbReference type="EMBL" id="PWU47829.1"/>
    </source>
</evidence>
<organism evidence="2 3">
    <name type="scientific">Micromonospora globispora</name>
    <dbReference type="NCBI Taxonomy" id="1450148"/>
    <lineage>
        <taxon>Bacteria</taxon>
        <taxon>Bacillati</taxon>
        <taxon>Actinomycetota</taxon>
        <taxon>Actinomycetes</taxon>
        <taxon>Micromonosporales</taxon>
        <taxon>Micromonosporaceae</taxon>
        <taxon>Micromonospora</taxon>
    </lineage>
</organism>
<evidence type="ECO:0000313" key="3">
    <source>
        <dbReference type="Proteomes" id="UP000245683"/>
    </source>
</evidence>
<comment type="caution">
    <text evidence="2">The sequence shown here is derived from an EMBL/GenBank/DDBJ whole genome shotgun (WGS) entry which is preliminary data.</text>
</comment>
<keyword evidence="1" id="KW-0472">Membrane</keyword>
<gene>
    <name evidence="2" type="ORF">DLJ46_13590</name>
</gene>
<dbReference type="EMBL" id="QGSV01000175">
    <property type="protein sequence ID" value="PWU47829.1"/>
    <property type="molecule type" value="Genomic_DNA"/>
</dbReference>
<dbReference type="OrthoDB" id="9429591at2"/>
<dbReference type="Proteomes" id="UP000245683">
    <property type="component" value="Unassembled WGS sequence"/>
</dbReference>
<protein>
    <submittedName>
        <fullName evidence="2">Uncharacterized protein</fullName>
    </submittedName>
</protein>
<sequence length="198" mass="21474">MREAAIGGHHAVRCNTEIVREYAQKLYEPHLHFPTTTIEEGNMNIRRKSARAFISIPLALLLSILGTGVAHAASMNGAAGQMPAFYDGTQFTVNMKEMPLNASAALIAHNPSINMIFASNDLDEEQDFIPVIDAIQGDGFNPLWQQVLIVFNAGFTPHQFTSDEAVLAAAAGAHPEIHLVVTDEVYRCSVVGPGPKRP</sequence>
<keyword evidence="1" id="KW-1133">Transmembrane helix</keyword>
<dbReference type="AlphaFoldDB" id="A0A317K3Z9"/>
<evidence type="ECO:0000256" key="1">
    <source>
        <dbReference type="SAM" id="Phobius"/>
    </source>
</evidence>
<dbReference type="RefSeq" id="WP_109945032.1">
    <property type="nucleotide sequence ID" value="NZ_QGGF01000496.1"/>
</dbReference>
<feature type="transmembrane region" description="Helical" evidence="1">
    <location>
        <begin position="52"/>
        <end position="73"/>
    </location>
</feature>
<keyword evidence="3" id="KW-1185">Reference proteome</keyword>
<name>A0A317K3Z9_9ACTN</name>
<reference evidence="3" key="1">
    <citation type="submission" date="2018-05" db="EMBL/GenBank/DDBJ databases">
        <title>Micromonospora globispora sp. nov. and Micromonospora rugosa sp. nov., isolated from marine sediment.</title>
        <authorList>
            <person name="Carro L."/>
            <person name="Aysel V."/>
            <person name="Cetin D."/>
            <person name="Igual J.M."/>
            <person name="Klenk H.-P."/>
            <person name="Trujillo M.E."/>
            <person name="Sahin N."/>
        </authorList>
    </citation>
    <scope>NUCLEOTIDE SEQUENCE [LARGE SCALE GENOMIC DNA]</scope>
    <source>
        <strain evidence="3">S2904</strain>
    </source>
</reference>
<keyword evidence="1" id="KW-0812">Transmembrane</keyword>
<accession>A0A317K3Z9</accession>